<keyword evidence="6" id="KW-0614">Plasmid</keyword>
<geneLocation type="plasmid" evidence="6 7">
    <name>pTT6-2</name>
</geneLocation>
<dbReference type="GO" id="GO:0004386">
    <property type="term" value="F:helicase activity"/>
    <property type="evidence" value="ECO:0007669"/>
    <property type="project" value="UniProtKB-KW"/>
</dbReference>
<keyword evidence="3 6" id="KW-0347">Helicase</keyword>
<evidence type="ECO:0000256" key="1">
    <source>
        <dbReference type="ARBA" id="ARBA00022741"/>
    </source>
</evidence>
<dbReference type="EMBL" id="CP067422">
    <property type="protein sequence ID" value="QQP93499.1"/>
    <property type="molecule type" value="Genomic_DNA"/>
</dbReference>
<name>A0ABX7BJS6_9PROT</name>
<protein>
    <submittedName>
        <fullName evidence="6">DEAD/DEAH box helicase</fullName>
    </submittedName>
</protein>
<dbReference type="InterPro" id="IPR011545">
    <property type="entry name" value="DEAD/DEAH_box_helicase_dom"/>
</dbReference>
<evidence type="ECO:0000313" key="6">
    <source>
        <dbReference type="EMBL" id="QQP93499.1"/>
    </source>
</evidence>
<dbReference type="Gene3D" id="3.40.50.300">
    <property type="entry name" value="P-loop containing nucleotide triphosphate hydrolases"/>
    <property type="match status" value="1"/>
</dbReference>
<keyword evidence="7" id="KW-1185">Reference proteome</keyword>
<keyword evidence="2" id="KW-0378">Hydrolase</keyword>
<dbReference type="RefSeq" id="WP_201083105.1">
    <property type="nucleotide sequence ID" value="NZ_CP067422.1"/>
</dbReference>
<reference evidence="6" key="1">
    <citation type="submission" date="2021-02" db="EMBL/GenBank/DDBJ databases">
        <title>Skermanella TT6 skin isolate.</title>
        <authorList>
            <person name="Lee K."/>
            <person name="Ganzorig M."/>
        </authorList>
    </citation>
    <scope>NUCLEOTIDE SEQUENCE</scope>
    <source>
        <strain evidence="6">TT6</strain>
    </source>
</reference>
<dbReference type="PROSITE" id="PS51192">
    <property type="entry name" value="HELICASE_ATP_BIND_1"/>
    <property type="match status" value="1"/>
</dbReference>
<evidence type="ECO:0000256" key="4">
    <source>
        <dbReference type="ARBA" id="ARBA00022840"/>
    </source>
</evidence>
<dbReference type="InterPro" id="IPR014001">
    <property type="entry name" value="Helicase_ATP-bd"/>
</dbReference>
<accession>A0ABX7BJS6</accession>
<evidence type="ECO:0000313" key="7">
    <source>
        <dbReference type="Proteomes" id="UP000595197"/>
    </source>
</evidence>
<dbReference type="InterPro" id="IPR050474">
    <property type="entry name" value="Hel308_SKI2-like"/>
</dbReference>
<dbReference type="PANTHER" id="PTHR47961:SF4">
    <property type="entry name" value="ACTIVATING SIGNAL COINTEGRATOR 1 COMPLEX SUBUNIT 3"/>
    <property type="match status" value="1"/>
</dbReference>
<dbReference type="Pfam" id="PF00270">
    <property type="entry name" value="DEAD"/>
    <property type="match status" value="1"/>
</dbReference>
<gene>
    <name evidence="6" type="ORF">IGS68_33295</name>
</gene>
<dbReference type="InterPro" id="IPR027417">
    <property type="entry name" value="P-loop_NTPase"/>
</dbReference>
<feature type="domain" description="Helicase ATP-binding" evidence="5">
    <location>
        <begin position="317"/>
        <end position="447"/>
    </location>
</feature>
<dbReference type="SUPFAM" id="SSF52540">
    <property type="entry name" value="P-loop containing nucleoside triphosphate hydrolases"/>
    <property type="match status" value="1"/>
</dbReference>
<keyword evidence="4" id="KW-0067">ATP-binding</keyword>
<dbReference type="PANTHER" id="PTHR47961">
    <property type="entry name" value="DNA POLYMERASE THETA, PUTATIVE (AFU_ORTHOLOGUE AFUA_1G05260)-RELATED"/>
    <property type="match status" value="1"/>
</dbReference>
<evidence type="ECO:0000256" key="2">
    <source>
        <dbReference type="ARBA" id="ARBA00022801"/>
    </source>
</evidence>
<proteinExistence type="predicted"/>
<evidence type="ECO:0000259" key="5">
    <source>
        <dbReference type="PROSITE" id="PS51192"/>
    </source>
</evidence>
<evidence type="ECO:0000256" key="3">
    <source>
        <dbReference type="ARBA" id="ARBA00022806"/>
    </source>
</evidence>
<dbReference type="Proteomes" id="UP000595197">
    <property type="component" value="Plasmid pTT6-2"/>
</dbReference>
<keyword evidence="1" id="KW-0547">Nucleotide-binding</keyword>
<organism evidence="6 7">
    <name type="scientific">Skermanella cutis</name>
    <dbReference type="NCBI Taxonomy" id="2775420"/>
    <lineage>
        <taxon>Bacteria</taxon>
        <taxon>Pseudomonadati</taxon>
        <taxon>Pseudomonadota</taxon>
        <taxon>Alphaproteobacteria</taxon>
        <taxon>Rhodospirillales</taxon>
        <taxon>Azospirillaceae</taxon>
        <taxon>Skermanella</taxon>
    </lineage>
</organism>
<sequence>MFDSFTRNLIESAPPLAGLDLSHLADELSAAHAEIAAARLRIQSPIDLPEFLVTLEDLTRGMRRLAETYEGLIVLDISVDDRTAAAFVSAAARQMLLQIETLKETHHKPARLDGDGIGSAIAASLLLLIAQRPADAYDMADFILPVTAEIPQGVIGLLLSGLKMLASGQIKKLAGMELPRMDQPKIDYQETFDLEEAALTSLYTRIQQGIISFAREIIEAEDLKGNIYPSQSIFDQVIRLSFDVKNYHDLGTVPTVFCGPHHLSCLLKVATRTLAGSALTRIPPPSGVDIHKWRSWTSDEAKRRPFLWGNHLGAVATGFLNSGQSLVTTCPTGAGKTTIATLKIASVLAAGRLAVYLAPTHALAAQAERDLKERLSVLALARDIANVSLDEPNIDNLPSIAVMTPEKCLALLSFSPSMFSRVGVLIFDECHILDPGIINQNGLRRQINVIAHGVGEKGCAAA</sequence>